<evidence type="ECO:0000313" key="3">
    <source>
        <dbReference type="EMBL" id="GAA4779419.1"/>
    </source>
</evidence>
<dbReference type="SUPFAM" id="SSF52833">
    <property type="entry name" value="Thioredoxin-like"/>
    <property type="match status" value="1"/>
</dbReference>
<name>A0ABP9AEN6_9MICO</name>
<organism evidence="3 4">
    <name type="scientific">Microbacterium gilvum</name>
    <dbReference type="NCBI Taxonomy" id="1336204"/>
    <lineage>
        <taxon>Bacteria</taxon>
        <taxon>Bacillati</taxon>
        <taxon>Actinomycetota</taxon>
        <taxon>Actinomycetes</taxon>
        <taxon>Micrococcales</taxon>
        <taxon>Microbacteriaceae</taxon>
        <taxon>Microbacterium</taxon>
    </lineage>
</organism>
<sequence>MSPTAALLVIAAIVVAATIAGIVLRRRDGRARAVHAGAVEPSALALPGDAFGERATLVQFSTELCARCPGVRRLLSEVAREREGVVHVDVDLTHRPDIAQRFRVLQTPTTLVLDAHGVPRARIAGAPARHTVAHELDALEGITHV</sequence>
<dbReference type="InterPro" id="IPR036249">
    <property type="entry name" value="Thioredoxin-like_sf"/>
</dbReference>
<feature type="transmembrane region" description="Helical" evidence="1">
    <location>
        <begin position="6"/>
        <end position="24"/>
    </location>
</feature>
<comment type="caution">
    <text evidence="3">The sequence shown here is derived from an EMBL/GenBank/DDBJ whole genome shotgun (WGS) entry which is preliminary data.</text>
</comment>
<evidence type="ECO:0000256" key="1">
    <source>
        <dbReference type="SAM" id="Phobius"/>
    </source>
</evidence>
<dbReference type="Pfam" id="PF00085">
    <property type="entry name" value="Thioredoxin"/>
    <property type="match status" value="1"/>
</dbReference>
<proteinExistence type="predicted"/>
<evidence type="ECO:0000259" key="2">
    <source>
        <dbReference type="Pfam" id="PF00085"/>
    </source>
</evidence>
<evidence type="ECO:0000313" key="4">
    <source>
        <dbReference type="Proteomes" id="UP001501645"/>
    </source>
</evidence>
<keyword evidence="1" id="KW-0812">Transmembrane</keyword>
<accession>A0ABP9AEN6</accession>
<reference evidence="4" key="1">
    <citation type="journal article" date="2019" name="Int. J. Syst. Evol. Microbiol.">
        <title>The Global Catalogue of Microorganisms (GCM) 10K type strain sequencing project: providing services to taxonomists for standard genome sequencing and annotation.</title>
        <authorList>
            <consortium name="The Broad Institute Genomics Platform"/>
            <consortium name="The Broad Institute Genome Sequencing Center for Infectious Disease"/>
            <person name="Wu L."/>
            <person name="Ma J."/>
        </authorList>
    </citation>
    <scope>NUCLEOTIDE SEQUENCE [LARGE SCALE GENOMIC DNA]</scope>
    <source>
        <strain evidence="4">JCM 18537</strain>
    </source>
</reference>
<dbReference type="EMBL" id="BAABKO010000004">
    <property type="protein sequence ID" value="GAA4779419.1"/>
    <property type="molecule type" value="Genomic_DNA"/>
</dbReference>
<keyword evidence="4" id="KW-1185">Reference proteome</keyword>
<gene>
    <name evidence="3" type="ORF">GCM10023351_25560</name>
</gene>
<dbReference type="CDD" id="cd02947">
    <property type="entry name" value="TRX_family"/>
    <property type="match status" value="1"/>
</dbReference>
<keyword evidence="1" id="KW-0472">Membrane</keyword>
<dbReference type="RefSeq" id="WP_345439770.1">
    <property type="nucleotide sequence ID" value="NZ_BAABKO010000004.1"/>
</dbReference>
<keyword evidence="1" id="KW-1133">Transmembrane helix</keyword>
<feature type="domain" description="Thioredoxin" evidence="2">
    <location>
        <begin position="54"/>
        <end position="133"/>
    </location>
</feature>
<dbReference type="InterPro" id="IPR013766">
    <property type="entry name" value="Thioredoxin_domain"/>
</dbReference>
<protein>
    <submittedName>
        <fullName evidence="3">Thioredoxin family protein</fullName>
    </submittedName>
</protein>
<dbReference type="Gene3D" id="3.40.30.10">
    <property type="entry name" value="Glutaredoxin"/>
    <property type="match status" value="1"/>
</dbReference>
<dbReference type="Proteomes" id="UP001501645">
    <property type="component" value="Unassembled WGS sequence"/>
</dbReference>